<sequence>MRRFTNEDLQLLDALAIEVYREHVLVADLTLL</sequence>
<gene>
    <name evidence="1" type="ORF">HNQ99_001640</name>
</gene>
<keyword evidence="2" id="KW-1185">Reference proteome</keyword>
<protein>
    <submittedName>
        <fullName evidence="1">Uncharacterized protein</fullName>
    </submittedName>
</protein>
<accession>A0A840HTJ9</accession>
<dbReference type="AlphaFoldDB" id="A0A840HTJ9"/>
<organism evidence="1 2">
    <name type="scientific">Rhizorhapis suberifaciens</name>
    <name type="common">corky root of lettuce</name>
    <dbReference type="NCBI Taxonomy" id="13656"/>
    <lineage>
        <taxon>Bacteria</taxon>
        <taxon>Pseudomonadati</taxon>
        <taxon>Pseudomonadota</taxon>
        <taxon>Alphaproteobacteria</taxon>
        <taxon>Sphingomonadales</taxon>
        <taxon>Sphingomonadaceae</taxon>
        <taxon>Rhizorhapis</taxon>
    </lineage>
</organism>
<reference evidence="1 2" key="1">
    <citation type="submission" date="2020-08" db="EMBL/GenBank/DDBJ databases">
        <title>Genomic Encyclopedia of Type Strains, Phase IV (KMG-IV): sequencing the most valuable type-strain genomes for metagenomic binning, comparative biology and taxonomic classification.</title>
        <authorList>
            <person name="Goeker M."/>
        </authorList>
    </citation>
    <scope>NUCLEOTIDE SEQUENCE [LARGE SCALE GENOMIC DNA]</scope>
    <source>
        <strain evidence="1 2">DSM 7465</strain>
    </source>
</reference>
<name>A0A840HTJ9_9SPHN</name>
<dbReference type="EMBL" id="JACHOV010000005">
    <property type="protein sequence ID" value="MBB4641335.1"/>
    <property type="molecule type" value="Genomic_DNA"/>
</dbReference>
<proteinExistence type="predicted"/>
<evidence type="ECO:0000313" key="1">
    <source>
        <dbReference type="EMBL" id="MBB4641335.1"/>
    </source>
</evidence>
<comment type="caution">
    <text evidence="1">The sequence shown here is derived from an EMBL/GenBank/DDBJ whole genome shotgun (WGS) entry which is preliminary data.</text>
</comment>
<evidence type="ECO:0000313" key="2">
    <source>
        <dbReference type="Proteomes" id="UP000575068"/>
    </source>
</evidence>
<dbReference type="Proteomes" id="UP000575068">
    <property type="component" value="Unassembled WGS sequence"/>
</dbReference>